<dbReference type="Proteomes" id="UP001219862">
    <property type="component" value="Unassembled WGS sequence"/>
</dbReference>
<name>A0ABT5KSL6_9BURK</name>
<feature type="transmembrane region" description="Helical" evidence="3">
    <location>
        <begin position="116"/>
        <end position="137"/>
    </location>
</feature>
<protein>
    <recommendedName>
        <fullName evidence="1">diguanylate cyclase</fullName>
        <ecNumber evidence="1">2.7.7.65</ecNumber>
    </recommendedName>
</protein>
<accession>A0ABT5KSL6</accession>
<keyword evidence="3" id="KW-1133">Transmembrane helix</keyword>
<dbReference type="PANTHER" id="PTHR45138:SF9">
    <property type="entry name" value="DIGUANYLATE CYCLASE DGCM-RELATED"/>
    <property type="match status" value="1"/>
</dbReference>
<dbReference type="Pfam" id="PF00990">
    <property type="entry name" value="GGDEF"/>
    <property type="match status" value="1"/>
</dbReference>
<gene>
    <name evidence="5" type="ORF">PRZ01_09430</name>
</gene>
<proteinExistence type="predicted"/>
<organism evidence="5 6">
    <name type="scientific">Roseateles koreensis</name>
    <dbReference type="NCBI Taxonomy" id="2987526"/>
    <lineage>
        <taxon>Bacteria</taxon>
        <taxon>Pseudomonadati</taxon>
        <taxon>Pseudomonadota</taxon>
        <taxon>Betaproteobacteria</taxon>
        <taxon>Burkholderiales</taxon>
        <taxon>Sphaerotilaceae</taxon>
        <taxon>Roseateles</taxon>
    </lineage>
</organism>
<evidence type="ECO:0000259" key="4">
    <source>
        <dbReference type="PROSITE" id="PS50887"/>
    </source>
</evidence>
<keyword evidence="3" id="KW-0812">Transmembrane</keyword>
<dbReference type="PANTHER" id="PTHR45138">
    <property type="entry name" value="REGULATORY COMPONENTS OF SENSORY TRANSDUCTION SYSTEM"/>
    <property type="match status" value="1"/>
</dbReference>
<keyword evidence="6" id="KW-1185">Reference proteome</keyword>
<comment type="catalytic activity">
    <reaction evidence="2">
        <text>2 GTP = 3',3'-c-di-GMP + 2 diphosphate</text>
        <dbReference type="Rhea" id="RHEA:24898"/>
        <dbReference type="ChEBI" id="CHEBI:33019"/>
        <dbReference type="ChEBI" id="CHEBI:37565"/>
        <dbReference type="ChEBI" id="CHEBI:58805"/>
        <dbReference type="EC" id="2.7.7.65"/>
    </reaction>
</comment>
<feature type="domain" description="GGDEF" evidence="4">
    <location>
        <begin position="250"/>
        <end position="381"/>
    </location>
</feature>
<feature type="transmembrane region" description="Helical" evidence="3">
    <location>
        <begin position="185"/>
        <end position="208"/>
    </location>
</feature>
<keyword evidence="3" id="KW-0472">Membrane</keyword>
<dbReference type="InterPro" id="IPR029787">
    <property type="entry name" value="Nucleotide_cyclase"/>
</dbReference>
<dbReference type="EC" id="2.7.7.65" evidence="1"/>
<evidence type="ECO:0000313" key="6">
    <source>
        <dbReference type="Proteomes" id="UP001219862"/>
    </source>
</evidence>
<evidence type="ECO:0000256" key="1">
    <source>
        <dbReference type="ARBA" id="ARBA00012528"/>
    </source>
</evidence>
<dbReference type="RefSeq" id="WP_273596527.1">
    <property type="nucleotide sequence ID" value="NZ_JAQQXS010000007.1"/>
</dbReference>
<dbReference type="NCBIfam" id="TIGR00254">
    <property type="entry name" value="GGDEF"/>
    <property type="match status" value="1"/>
</dbReference>
<evidence type="ECO:0000256" key="3">
    <source>
        <dbReference type="SAM" id="Phobius"/>
    </source>
</evidence>
<dbReference type="SMART" id="SM00267">
    <property type="entry name" value="GGDEF"/>
    <property type="match status" value="1"/>
</dbReference>
<evidence type="ECO:0000313" key="5">
    <source>
        <dbReference type="EMBL" id="MDC8785410.1"/>
    </source>
</evidence>
<feature type="transmembrane region" description="Helical" evidence="3">
    <location>
        <begin position="149"/>
        <end position="173"/>
    </location>
</feature>
<dbReference type="EMBL" id="JAQQXS010000007">
    <property type="protein sequence ID" value="MDC8785410.1"/>
    <property type="molecule type" value="Genomic_DNA"/>
</dbReference>
<dbReference type="PROSITE" id="PS50887">
    <property type="entry name" value="GGDEF"/>
    <property type="match status" value="1"/>
</dbReference>
<dbReference type="InterPro" id="IPR050469">
    <property type="entry name" value="Diguanylate_Cyclase"/>
</dbReference>
<comment type="caution">
    <text evidence="5">The sequence shown here is derived from an EMBL/GenBank/DDBJ whole genome shotgun (WGS) entry which is preliminary data.</text>
</comment>
<dbReference type="CDD" id="cd01949">
    <property type="entry name" value="GGDEF"/>
    <property type="match status" value="1"/>
</dbReference>
<dbReference type="InterPro" id="IPR000160">
    <property type="entry name" value="GGDEF_dom"/>
</dbReference>
<dbReference type="SUPFAM" id="SSF55073">
    <property type="entry name" value="Nucleotide cyclase"/>
    <property type="match status" value="1"/>
</dbReference>
<reference evidence="5 6" key="1">
    <citation type="submission" date="2022-10" db="EMBL/GenBank/DDBJ databases">
        <title>paucibacter sp. hw8 Genome sequencing.</title>
        <authorList>
            <person name="Park S."/>
        </authorList>
    </citation>
    <scope>NUCLEOTIDE SEQUENCE [LARGE SCALE GENOMIC DNA]</scope>
    <source>
        <strain evidence="6">hw8</strain>
    </source>
</reference>
<evidence type="ECO:0000256" key="2">
    <source>
        <dbReference type="ARBA" id="ARBA00034247"/>
    </source>
</evidence>
<dbReference type="InterPro" id="IPR043128">
    <property type="entry name" value="Rev_trsase/Diguanyl_cyclase"/>
</dbReference>
<feature type="transmembrane region" description="Helical" evidence="3">
    <location>
        <begin position="6"/>
        <end position="29"/>
    </location>
</feature>
<sequence>MPLDIPTLYAVMLLLAVLMALWVCFMAWGQDSSNPLWAWAQGLGTFDVALLMYGLTGVLPGPVISVVNVVAGAGTFALMLLAVRRFYGLSGPGLWVWAPLLVNPASALMFSEHVYLRSLSINLMYVLQITLILRVLLDPKLEHSGRGRYMLLFGFCAQQLVLIVRVCMVLAGATPAFSGALSNGFVALLFVATLVTVLGNTLGFAYMIMERSERRNFELAMKDMLTGLSNRRAITDVLLTAVARAQRQGQLLSVLMLDIDHFKKINDSYGHQAGDKVLQGVAQILQSRLRAQDQIGRFGGEEFLVVLPDTGIEGALTLAEALRAAVESTPTQWGVHRISATISIGVRGGMVTGADTADGLVGAADAAMYRAKQTGRNRIEY</sequence>
<dbReference type="Gene3D" id="3.30.70.270">
    <property type="match status" value="1"/>
</dbReference>